<dbReference type="PROSITE" id="PS50112">
    <property type="entry name" value="PAS"/>
    <property type="match status" value="1"/>
</dbReference>
<dbReference type="EMBL" id="NWSV01000001">
    <property type="protein sequence ID" value="PDT06152.1"/>
    <property type="molecule type" value="Genomic_DNA"/>
</dbReference>
<dbReference type="SMART" id="SM00086">
    <property type="entry name" value="PAC"/>
    <property type="match status" value="2"/>
</dbReference>
<sequence>MFSLSSDAKYILDAISRSQAIIEFDLKGNILTANENFCKALGYSLNEILGKHHSMFCEPAYTATQEYREFWARLGRGEYDAGAYKRFAKGSKEIWIQASYNPVFKGRKPFKVVKFAADITVTKRKAVEDAGKLEAISRSQAVIEFTPTGEILTANDNFCTAMGYSLAEIAGKHHGMFCDPAYARTEDYANFWKRLAGGEYIANEFVRFGKGGRQIWIQAAYNPILDADGKVYKVVKFATDVTERMSAISQLGNALRNLSEGDLTQTVDTPFVPSMEQLRHDFNTTISDLAETMKTIGENASAIAAGSREIGESADSFSKRTEQQAASIEETAAALEEITTTVNDSSRRADEAGRLVVKTKKGAEQSGIVVRNAVAAMDQIEHSSREINNIIGVIDDIAFQTNLLALNAGVEAARAGEAGKGFAVVAQEVRELAQRSAKAAKEIKALINTSSDLVKNGVGLVGETGQALEEIVAQVGDIDGNVEAIVKASKEQAVGLKEINQAVNTMDQATQQNAAMVEESTAASHNLAREAETLRVLLARFRLPGQTQAVGRPQARQMGSPALHLVARVAKAQGAAAAGAQSWEEF</sequence>
<evidence type="ECO:0000256" key="4">
    <source>
        <dbReference type="PROSITE-ProRule" id="PRU00284"/>
    </source>
</evidence>
<dbReference type="PROSITE" id="PS50111">
    <property type="entry name" value="CHEMOTAXIS_TRANSDUC_2"/>
    <property type="match status" value="1"/>
</dbReference>
<evidence type="ECO:0000259" key="7">
    <source>
        <dbReference type="PROSITE" id="PS50113"/>
    </source>
</evidence>
<dbReference type="InterPro" id="IPR035965">
    <property type="entry name" value="PAS-like_dom_sf"/>
</dbReference>
<dbReference type="SMART" id="SM00091">
    <property type="entry name" value="PAS"/>
    <property type="match status" value="2"/>
</dbReference>
<evidence type="ECO:0000259" key="6">
    <source>
        <dbReference type="PROSITE" id="PS50112"/>
    </source>
</evidence>
<dbReference type="SUPFAM" id="SSF58104">
    <property type="entry name" value="Methyl-accepting chemotaxis protein (MCP) signaling domain"/>
    <property type="match status" value="1"/>
</dbReference>
<dbReference type="Proteomes" id="UP000220768">
    <property type="component" value="Unassembled WGS sequence"/>
</dbReference>
<comment type="similarity">
    <text evidence="3">Belongs to the methyl-accepting chemotaxis (MCP) protein family.</text>
</comment>
<dbReference type="FunFam" id="1.10.287.950:FF:000001">
    <property type="entry name" value="Methyl-accepting chemotaxis sensory transducer"/>
    <property type="match status" value="1"/>
</dbReference>
<organism evidence="9 10">
    <name type="scientific">Rhizobium chutanense</name>
    <dbReference type="NCBI Taxonomy" id="2035448"/>
    <lineage>
        <taxon>Bacteria</taxon>
        <taxon>Pseudomonadati</taxon>
        <taxon>Pseudomonadota</taxon>
        <taxon>Alphaproteobacteria</taxon>
        <taxon>Hyphomicrobiales</taxon>
        <taxon>Rhizobiaceae</taxon>
        <taxon>Rhizobium/Agrobacterium group</taxon>
        <taxon>Rhizobium</taxon>
    </lineage>
</organism>
<dbReference type="RefSeq" id="WP_097610240.1">
    <property type="nucleotide sequence ID" value="NZ_NWSV01000001.1"/>
</dbReference>
<dbReference type="InterPro" id="IPR051310">
    <property type="entry name" value="MCP_chemotaxis"/>
</dbReference>
<keyword evidence="4" id="KW-0807">Transducer</keyword>
<feature type="domain" description="PAC" evidence="7">
    <location>
        <begin position="199"/>
        <end position="253"/>
    </location>
</feature>
<dbReference type="CDD" id="cd11386">
    <property type="entry name" value="MCP_signal"/>
    <property type="match status" value="1"/>
</dbReference>
<feature type="domain" description="Methyl-accepting transducer" evidence="5">
    <location>
        <begin position="299"/>
        <end position="528"/>
    </location>
</feature>
<comment type="subcellular location">
    <subcellularLocation>
        <location evidence="1">Membrane</location>
    </subcellularLocation>
</comment>
<keyword evidence="10" id="KW-1185">Reference proteome</keyword>
<evidence type="ECO:0000256" key="2">
    <source>
        <dbReference type="ARBA" id="ARBA00022500"/>
    </source>
</evidence>
<evidence type="ECO:0000259" key="5">
    <source>
        <dbReference type="PROSITE" id="PS50111"/>
    </source>
</evidence>
<dbReference type="PANTHER" id="PTHR43531">
    <property type="entry name" value="PROTEIN ICFG"/>
    <property type="match status" value="1"/>
</dbReference>
<evidence type="ECO:0000313" key="10">
    <source>
        <dbReference type="Proteomes" id="UP000220768"/>
    </source>
</evidence>
<dbReference type="PROSITE" id="PS50885">
    <property type="entry name" value="HAMP"/>
    <property type="match status" value="1"/>
</dbReference>
<evidence type="ECO:0000256" key="3">
    <source>
        <dbReference type="ARBA" id="ARBA00029447"/>
    </source>
</evidence>
<dbReference type="InterPro" id="IPR000700">
    <property type="entry name" value="PAS-assoc_C"/>
</dbReference>
<dbReference type="InterPro" id="IPR003660">
    <property type="entry name" value="HAMP_dom"/>
</dbReference>
<dbReference type="CDD" id="cd00130">
    <property type="entry name" value="PAS"/>
    <property type="match status" value="2"/>
</dbReference>
<evidence type="ECO:0000259" key="8">
    <source>
        <dbReference type="PROSITE" id="PS50885"/>
    </source>
</evidence>
<dbReference type="Pfam" id="PF00015">
    <property type="entry name" value="MCPsignal"/>
    <property type="match status" value="1"/>
</dbReference>
<feature type="domain" description="PAS" evidence="6">
    <location>
        <begin position="4"/>
        <end position="51"/>
    </location>
</feature>
<name>A0A2A6JJ86_9HYPH</name>
<dbReference type="AlphaFoldDB" id="A0A2A6JJ86"/>
<dbReference type="SMART" id="SM00283">
    <property type="entry name" value="MA"/>
    <property type="match status" value="1"/>
</dbReference>
<dbReference type="Pfam" id="PF08447">
    <property type="entry name" value="PAS_3"/>
    <property type="match status" value="2"/>
</dbReference>
<dbReference type="SUPFAM" id="SSF55785">
    <property type="entry name" value="PYP-like sensor domain (PAS domain)"/>
    <property type="match status" value="2"/>
</dbReference>
<feature type="domain" description="HAMP" evidence="8">
    <location>
        <begin position="242"/>
        <end position="294"/>
    </location>
</feature>
<keyword evidence="2" id="KW-0145">Chemotaxis</keyword>
<dbReference type="PROSITE" id="PS50113">
    <property type="entry name" value="PAC"/>
    <property type="match status" value="1"/>
</dbReference>
<dbReference type="GO" id="GO:0004888">
    <property type="term" value="F:transmembrane signaling receptor activity"/>
    <property type="evidence" value="ECO:0007669"/>
    <property type="project" value="InterPro"/>
</dbReference>
<dbReference type="InterPro" id="IPR004089">
    <property type="entry name" value="MCPsignal_dom"/>
</dbReference>
<dbReference type="NCBIfam" id="TIGR00229">
    <property type="entry name" value="sensory_box"/>
    <property type="match status" value="2"/>
</dbReference>
<reference evidence="9 10" key="1">
    <citation type="submission" date="2017-09" db="EMBL/GenBank/DDBJ databases">
        <title>Comparative genomics of rhizobia isolated from Phaseolus vulgaris in China.</title>
        <authorList>
            <person name="Tong W."/>
        </authorList>
    </citation>
    <scope>NUCLEOTIDE SEQUENCE [LARGE SCALE GENOMIC DNA]</scope>
    <source>
        <strain evidence="9 10">C5</strain>
    </source>
</reference>
<dbReference type="InterPro" id="IPR004090">
    <property type="entry name" value="Chemotax_Me-accpt_rcpt"/>
</dbReference>
<gene>
    <name evidence="9" type="ORF">CO666_00580</name>
</gene>
<dbReference type="PANTHER" id="PTHR43531:SF11">
    <property type="entry name" value="METHYL-ACCEPTING CHEMOTAXIS PROTEIN 3"/>
    <property type="match status" value="1"/>
</dbReference>
<dbReference type="GO" id="GO:0007165">
    <property type="term" value="P:signal transduction"/>
    <property type="evidence" value="ECO:0007669"/>
    <property type="project" value="UniProtKB-KW"/>
</dbReference>
<evidence type="ECO:0000256" key="1">
    <source>
        <dbReference type="ARBA" id="ARBA00004370"/>
    </source>
</evidence>
<dbReference type="InterPro" id="IPR000014">
    <property type="entry name" value="PAS"/>
</dbReference>
<dbReference type="Gene3D" id="1.10.287.950">
    <property type="entry name" value="Methyl-accepting chemotaxis protein"/>
    <property type="match status" value="1"/>
</dbReference>
<protein>
    <submittedName>
        <fullName evidence="9">Chemotaxis protein</fullName>
    </submittedName>
</protein>
<proteinExistence type="inferred from homology"/>
<dbReference type="InterPro" id="IPR001610">
    <property type="entry name" value="PAC"/>
</dbReference>
<dbReference type="Gene3D" id="3.30.450.20">
    <property type="entry name" value="PAS domain"/>
    <property type="match status" value="2"/>
</dbReference>
<dbReference type="GO" id="GO:0016020">
    <property type="term" value="C:membrane"/>
    <property type="evidence" value="ECO:0007669"/>
    <property type="project" value="UniProtKB-SubCell"/>
</dbReference>
<dbReference type="GO" id="GO:0006935">
    <property type="term" value="P:chemotaxis"/>
    <property type="evidence" value="ECO:0007669"/>
    <property type="project" value="UniProtKB-KW"/>
</dbReference>
<accession>A0A2A6JJ86</accession>
<evidence type="ECO:0000313" key="9">
    <source>
        <dbReference type="EMBL" id="PDT06152.1"/>
    </source>
</evidence>
<dbReference type="InterPro" id="IPR013655">
    <property type="entry name" value="PAS_fold_3"/>
</dbReference>
<dbReference type="PRINTS" id="PR00260">
    <property type="entry name" value="CHEMTRNSDUCR"/>
</dbReference>
<comment type="caution">
    <text evidence="9">The sequence shown here is derived from an EMBL/GenBank/DDBJ whole genome shotgun (WGS) entry which is preliminary data.</text>
</comment>